<dbReference type="GO" id="GO:0016757">
    <property type="term" value="F:glycosyltransferase activity"/>
    <property type="evidence" value="ECO:0007669"/>
    <property type="project" value="InterPro"/>
</dbReference>
<feature type="domain" description="Exostosin GT47" evidence="5">
    <location>
        <begin position="31"/>
        <end position="341"/>
    </location>
</feature>
<evidence type="ECO:0000256" key="4">
    <source>
        <dbReference type="SAM" id="SignalP"/>
    </source>
</evidence>
<evidence type="ECO:0000313" key="6">
    <source>
        <dbReference type="EMBL" id="EGB06947.1"/>
    </source>
</evidence>
<dbReference type="AlphaFoldDB" id="F0YCU3"/>
<organism evidence="7">
    <name type="scientific">Aureococcus anophagefferens</name>
    <name type="common">Harmful bloom alga</name>
    <dbReference type="NCBI Taxonomy" id="44056"/>
    <lineage>
        <taxon>Eukaryota</taxon>
        <taxon>Sar</taxon>
        <taxon>Stramenopiles</taxon>
        <taxon>Ochrophyta</taxon>
        <taxon>Pelagophyceae</taxon>
        <taxon>Pelagomonadales</taxon>
        <taxon>Pelagomonadaceae</taxon>
        <taxon>Aureococcus</taxon>
    </lineage>
</organism>
<gene>
    <name evidence="6" type="ORF">AURANDRAFT_65138</name>
</gene>
<feature type="transmembrane region" description="Helical" evidence="3">
    <location>
        <begin position="470"/>
        <end position="488"/>
    </location>
</feature>
<evidence type="ECO:0000256" key="3">
    <source>
        <dbReference type="SAM" id="Phobius"/>
    </source>
</evidence>
<dbReference type="KEGG" id="aaf:AURANDRAFT_65138"/>
<dbReference type="OrthoDB" id="200115at2759"/>
<reference evidence="6 7" key="1">
    <citation type="journal article" date="2011" name="Proc. Natl. Acad. Sci. U.S.A.">
        <title>Niche of harmful alga Aureococcus anophagefferens revealed through ecogenomics.</title>
        <authorList>
            <person name="Gobler C.J."/>
            <person name="Berry D.L."/>
            <person name="Dyhrman S.T."/>
            <person name="Wilhelm S.W."/>
            <person name="Salamov A."/>
            <person name="Lobanov A.V."/>
            <person name="Zhang Y."/>
            <person name="Collier J.L."/>
            <person name="Wurch L.L."/>
            <person name="Kustka A.B."/>
            <person name="Dill B.D."/>
            <person name="Shah M."/>
            <person name="VerBerkmoes N.C."/>
            <person name="Kuo A."/>
            <person name="Terry A."/>
            <person name="Pangilinan J."/>
            <person name="Lindquist E.A."/>
            <person name="Lucas S."/>
            <person name="Paulsen I.T."/>
            <person name="Hattenrath-Lehmann T.K."/>
            <person name="Talmage S.C."/>
            <person name="Walker E.A."/>
            <person name="Koch F."/>
            <person name="Burson A.M."/>
            <person name="Marcoval M.A."/>
            <person name="Tang Y.Z."/>
            <person name="Lecleir G.R."/>
            <person name="Coyne K.J."/>
            <person name="Berg G.M."/>
            <person name="Bertrand E.M."/>
            <person name="Saito M.A."/>
            <person name="Gladyshev V.N."/>
            <person name="Grigoriev I.V."/>
        </authorList>
    </citation>
    <scope>NUCLEOTIDE SEQUENCE [LARGE SCALE GENOMIC DNA]</scope>
    <source>
        <strain evidence="7">CCMP 1984</strain>
    </source>
</reference>
<keyword evidence="4" id="KW-0732">Signal</keyword>
<dbReference type="Pfam" id="PF03016">
    <property type="entry name" value="Exostosin_GT47"/>
    <property type="match status" value="1"/>
</dbReference>
<keyword evidence="7" id="KW-1185">Reference proteome</keyword>
<dbReference type="InParanoid" id="F0YCU3"/>
<sequence length="654" mass="72650">MRWLLPTLITLPLVQGVWDTTPTEARGGCPSVYVYDLPQLWDVRVPLDELRNVSGKFVFGRPCDGGIPEEFDTDQYAMPLIVLWRLLRSRRCPRALNPETADLFLVPTWPGRSKQPWHPVCSQRANAEAMETLAHLSATTAHRHFFLVGKGHVKPNKWCDAWWRAPAGLLRRAMRFAYSSGYAMVPGKNRTGYGPKRLDDDAVAAAMAADAASDDGDYPHLHSVPYASSIHGTHRRGARPWDRADGAPSRFLAAYVGTPHADMPFAAARARLAAECAADGACGGMDVRAAKETVRAAPRHFCGLNASTRAATFCLEPGGDSPYRKGFYDAMLTGCVPVVFGLYNARVAPWFVPRNALVVVNETAYLGGAFNVLDLLRAVPPARVAAMRAALRDGAHRLQYAAADAPGDAFETLLRGAFDAAKKRHRDLGLPLVPWAVLAVALGCGVVAFFFQLWLESALERLTEAQRTRVRSLAATTFIFAVVAVRIYRDYALAHAHRGHNVDDDACCDDDGDGYARYRRYNLSDARKRGIKDDFMARSWMLRHNKPMRGDDWVIENCTYGNSVRRGAYRSFAAAERPAPAPKKRRKRVAAPVINFVHVGKAGGGTVVRFLEDNGLSFNHFHARARRRPKKRARRRRPRRCRTGPARRRRATTT</sequence>
<evidence type="ECO:0000313" key="7">
    <source>
        <dbReference type="Proteomes" id="UP000002729"/>
    </source>
</evidence>
<dbReference type="RefSeq" id="XP_009038189.1">
    <property type="nucleotide sequence ID" value="XM_009039941.1"/>
</dbReference>
<evidence type="ECO:0000259" key="5">
    <source>
        <dbReference type="Pfam" id="PF03016"/>
    </source>
</evidence>
<keyword evidence="3" id="KW-0812">Transmembrane</keyword>
<dbReference type="Proteomes" id="UP000002729">
    <property type="component" value="Unassembled WGS sequence"/>
</dbReference>
<feature type="signal peptide" evidence="4">
    <location>
        <begin position="1"/>
        <end position="16"/>
    </location>
</feature>
<proteinExistence type="inferred from homology"/>
<dbReference type="GeneID" id="20225180"/>
<keyword evidence="3" id="KW-0472">Membrane</keyword>
<dbReference type="InterPro" id="IPR040911">
    <property type="entry name" value="Exostosin_GT47"/>
</dbReference>
<dbReference type="PANTHER" id="PTHR11062">
    <property type="entry name" value="EXOSTOSIN HEPARAN SULFATE GLYCOSYLTRANSFERASE -RELATED"/>
    <property type="match status" value="1"/>
</dbReference>
<evidence type="ECO:0000256" key="1">
    <source>
        <dbReference type="ARBA" id="ARBA00010271"/>
    </source>
</evidence>
<evidence type="ECO:0000256" key="2">
    <source>
        <dbReference type="SAM" id="MobiDB-lite"/>
    </source>
</evidence>
<feature type="region of interest" description="Disordered" evidence="2">
    <location>
        <begin position="624"/>
        <end position="654"/>
    </location>
</feature>
<feature type="chain" id="PRO_5003260939" description="Exostosin GT47 domain-containing protein" evidence="4">
    <location>
        <begin position="17"/>
        <end position="654"/>
    </location>
</feature>
<accession>F0YCU3</accession>
<feature type="transmembrane region" description="Helical" evidence="3">
    <location>
        <begin position="432"/>
        <end position="455"/>
    </location>
</feature>
<name>F0YCU3_AURAN</name>
<protein>
    <recommendedName>
        <fullName evidence="5">Exostosin GT47 domain-containing protein</fullName>
    </recommendedName>
</protein>
<comment type="similarity">
    <text evidence="1">Belongs to the glycosyltransferase 47 family.</text>
</comment>
<dbReference type="eggNOG" id="KOG1021">
    <property type="taxonomic scope" value="Eukaryota"/>
</dbReference>
<dbReference type="EMBL" id="GL833132">
    <property type="protein sequence ID" value="EGB06947.1"/>
    <property type="molecule type" value="Genomic_DNA"/>
</dbReference>
<keyword evidence="3" id="KW-1133">Transmembrane helix</keyword>
<dbReference type="InterPro" id="IPR004263">
    <property type="entry name" value="Exostosin"/>
</dbReference>